<dbReference type="InterPro" id="IPR052750">
    <property type="entry name" value="GH18_Chitinase"/>
</dbReference>
<gene>
    <name evidence="1" type="ORF">GCM10014715_22170</name>
</gene>
<name>A0A919DP41_9ACTN</name>
<dbReference type="Proteomes" id="UP000641386">
    <property type="component" value="Unassembled WGS sequence"/>
</dbReference>
<accession>A0A919DP41</accession>
<dbReference type="PANTHER" id="PTHR42976">
    <property type="entry name" value="BIFUNCTIONAL CHITINASE/LYSOZYME-RELATED"/>
    <property type="match status" value="1"/>
</dbReference>
<dbReference type="PANTHER" id="PTHR42976:SF1">
    <property type="entry name" value="GH18 DOMAIN-CONTAINING PROTEIN-RELATED"/>
    <property type="match status" value="1"/>
</dbReference>
<evidence type="ECO:0000313" key="1">
    <source>
        <dbReference type="EMBL" id="GHE68116.1"/>
    </source>
</evidence>
<reference evidence="1" key="2">
    <citation type="submission" date="2020-09" db="EMBL/GenBank/DDBJ databases">
        <authorList>
            <person name="Sun Q."/>
            <person name="Ohkuma M."/>
        </authorList>
    </citation>
    <scope>NUCLEOTIDE SEQUENCE</scope>
    <source>
        <strain evidence="1">JCM 3302</strain>
    </source>
</reference>
<dbReference type="RefSeq" id="WP_229903439.1">
    <property type="nucleotide sequence ID" value="NZ_BNBC01000008.1"/>
</dbReference>
<protein>
    <submittedName>
        <fullName evidence="1">Uncharacterized protein</fullName>
    </submittedName>
</protein>
<dbReference type="Gene3D" id="3.20.20.80">
    <property type="entry name" value="Glycosidases"/>
    <property type="match status" value="1"/>
</dbReference>
<dbReference type="EMBL" id="BNBC01000008">
    <property type="protein sequence ID" value="GHE68116.1"/>
    <property type="molecule type" value="Genomic_DNA"/>
</dbReference>
<reference evidence="1" key="1">
    <citation type="journal article" date="2014" name="Int. J. Syst. Evol. Microbiol.">
        <title>Complete genome sequence of Corynebacterium casei LMG S-19264T (=DSM 44701T), isolated from a smear-ripened cheese.</title>
        <authorList>
            <consortium name="US DOE Joint Genome Institute (JGI-PGF)"/>
            <person name="Walter F."/>
            <person name="Albersmeier A."/>
            <person name="Kalinowski J."/>
            <person name="Ruckert C."/>
        </authorList>
    </citation>
    <scope>NUCLEOTIDE SEQUENCE</scope>
    <source>
        <strain evidence="1">JCM 3302</strain>
    </source>
</reference>
<keyword evidence="2" id="KW-1185">Reference proteome</keyword>
<dbReference type="AlphaFoldDB" id="A0A919DP41"/>
<evidence type="ECO:0000313" key="2">
    <source>
        <dbReference type="Proteomes" id="UP000641386"/>
    </source>
</evidence>
<proteinExistence type="predicted"/>
<organism evidence="1 2">
    <name type="scientific">Streptomyces spiralis</name>
    <dbReference type="NCBI Taxonomy" id="66376"/>
    <lineage>
        <taxon>Bacteria</taxon>
        <taxon>Bacillati</taxon>
        <taxon>Actinomycetota</taxon>
        <taxon>Actinomycetes</taxon>
        <taxon>Kitasatosporales</taxon>
        <taxon>Streptomycetaceae</taxon>
        <taxon>Streptomyces</taxon>
    </lineage>
</organism>
<sequence length="98" mass="10657">MSPTHAQIRSVWPELTSGQAWAKVGVTPMLGQNDNASEVFGLSDAQQLISFAQQNHLGEPAFWEMTRDANACTGGLSKCTDITQTPYQFSKMFAAFTG</sequence>
<comment type="caution">
    <text evidence="1">The sequence shown here is derived from an EMBL/GenBank/DDBJ whole genome shotgun (WGS) entry which is preliminary data.</text>
</comment>